<dbReference type="PANTHER" id="PTHR12558">
    <property type="entry name" value="CELL DIVISION CYCLE 16,23,27"/>
    <property type="match status" value="1"/>
</dbReference>
<accession>A0A4P9ZF76</accession>
<dbReference type="Proteomes" id="UP000268321">
    <property type="component" value="Unassembled WGS sequence"/>
</dbReference>
<dbReference type="InterPro" id="IPR011990">
    <property type="entry name" value="TPR-like_helical_dom_sf"/>
</dbReference>
<feature type="repeat" description="TPR" evidence="3">
    <location>
        <begin position="615"/>
        <end position="648"/>
    </location>
</feature>
<keyword evidence="1 3" id="KW-0802">TPR repeat</keyword>
<evidence type="ECO:0000313" key="5">
    <source>
        <dbReference type="Proteomes" id="UP000268321"/>
    </source>
</evidence>
<dbReference type="PROSITE" id="PS50293">
    <property type="entry name" value="TPR_REGION"/>
    <property type="match status" value="1"/>
</dbReference>
<feature type="repeat" description="TPR" evidence="3">
    <location>
        <begin position="513"/>
        <end position="546"/>
    </location>
</feature>
<proteinExistence type="inferred from homology"/>
<dbReference type="AlphaFoldDB" id="A0A4P9ZF76"/>
<evidence type="ECO:0000256" key="3">
    <source>
        <dbReference type="PROSITE-ProRule" id="PRU00339"/>
    </source>
</evidence>
<dbReference type="Pfam" id="PF13181">
    <property type="entry name" value="TPR_8"/>
    <property type="match status" value="1"/>
</dbReference>
<feature type="repeat" description="TPR" evidence="3">
    <location>
        <begin position="479"/>
        <end position="512"/>
    </location>
</feature>
<dbReference type="Gene3D" id="1.25.40.10">
    <property type="entry name" value="Tetratricopeptide repeat domain"/>
    <property type="match status" value="4"/>
</dbReference>
<organism evidence="4 5">
    <name type="scientific">Metschnikowia bicuspidata</name>
    <dbReference type="NCBI Taxonomy" id="27322"/>
    <lineage>
        <taxon>Eukaryota</taxon>
        <taxon>Fungi</taxon>
        <taxon>Dikarya</taxon>
        <taxon>Ascomycota</taxon>
        <taxon>Saccharomycotina</taxon>
        <taxon>Pichiomycetes</taxon>
        <taxon>Metschnikowiaceae</taxon>
        <taxon>Metschnikowia</taxon>
    </lineage>
</organism>
<dbReference type="InterPro" id="IPR019734">
    <property type="entry name" value="TPR_rpt"/>
</dbReference>
<keyword evidence="5" id="KW-1185">Reference proteome</keyword>
<gene>
    <name evidence="4" type="ORF">METBISCDRAFT_13697</name>
</gene>
<dbReference type="GO" id="GO:0051301">
    <property type="term" value="P:cell division"/>
    <property type="evidence" value="ECO:0007669"/>
    <property type="project" value="TreeGrafter"/>
</dbReference>
<feature type="repeat" description="TPR" evidence="3">
    <location>
        <begin position="445"/>
        <end position="478"/>
    </location>
</feature>
<reference evidence="5" key="1">
    <citation type="journal article" date="2018" name="Nat. Microbiol.">
        <title>Leveraging single-cell genomics to expand the fungal tree of life.</title>
        <authorList>
            <person name="Ahrendt S.R."/>
            <person name="Quandt C.A."/>
            <person name="Ciobanu D."/>
            <person name="Clum A."/>
            <person name="Salamov A."/>
            <person name="Andreopoulos B."/>
            <person name="Cheng J.F."/>
            <person name="Woyke T."/>
            <person name="Pelin A."/>
            <person name="Henrissat B."/>
            <person name="Reynolds N.K."/>
            <person name="Benny G.L."/>
            <person name="Smith M.E."/>
            <person name="James T.Y."/>
            <person name="Grigoriev I.V."/>
        </authorList>
    </citation>
    <scope>NUCLEOTIDE SEQUENCE [LARGE SCALE GENOMIC DNA]</scope>
    <source>
        <strain evidence="5">Baker2002</strain>
    </source>
</reference>
<evidence type="ECO:0000256" key="2">
    <source>
        <dbReference type="ARBA" id="ARBA00038210"/>
    </source>
</evidence>
<dbReference type="EMBL" id="ML004439">
    <property type="protein sequence ID" value="RKP31615.1"/>
    <property type="molecule type" value="Genomic_DNA"/>
</dbReference>
<dbReference type="PROSITE" id="PS50005">
    <property type="entry name" value="TPR"/>
    <property type="match status" value="5"/>
</dbReference>
<dbReference type="PANTHER" id="PTHR12558:SF13">
    <property type="entry name" value="CELL DIVISION CYCLE PROTEIN 27 HOMOLOG"/>
    <property type="match status" value="1"/>
</dbReference>
<dbReference type="GO" id="GO:0005680">
    <property type="term" value="C:anaphase-promoting complex"/>
    <property type="evidence" value="ECO:0007669"/>
    <property type="project" value="UniProtKB-ARBA"/>
</dbReference>
<feature type="repeat" description="TPR" evidence="3">
    <location>
        <begin position="160"/>
        <end position="193"/>
    </location>
</feature>
<evidence type="ECO:0000256" key="1">
    <source>
        <dbReference type="ARBA" id="ARBA00022803"/>
    </source>
</evidence>
<dbReference type="GO" id="GO:0005737">
    <property type="term" value="C:cytoplasm"/>
    <property type="evidence" value="ECO:0007669"/>
    <property type="project" value="TreeGrafter"/>
</dbReference>
<sequence>MDTDPSYVLQALRSVVIHSLDTFNLPNAEFAAERLVAHVPDDPDAAYLYSLVLYRQNKYKAAFNRAADALVHHDHLGCAYIFARACLHLHKHKEGIFRLLSLTHVYNGASGASGLAVGEDGSGGVSGGVLAGSASSSAAFSLPLRRHYYEHARLIYPEESAVYHLLGDLYRAQGDVKNSILNYQSALRLNPFDFEALQQMASAGAEISVGAIYRCAAGLVGLTATSRGAASGLASLHVSNLALASGTDTMGVPNPFYASPAHLLPQELATPRILNPVAGFSAPTARLGGVKTPTAGARSLAHVHKKSDGVDVSRSLKRSSSAGIGPPSATHEIDSADMYLRQLYSVFAKLAKCFYKYDCYKAIRVLVSLPENERDTPWVLAKLGRLHYEIVNYTQSKRFFVRLRQLDRTRLDDMEYYSTLLWHLHRKTELAYLANELHDIDSNLAITWCVMGNLFSLVRETDEAIRCFNKALAIDDRFTYAYTLKGHEYFGNDNYEQALECFRRSLHNDPRHYNALYGIGMVYINLGEYQKADYHFRKAVAINPINVILICCVGMVFERLGKKTAALRQYELAHKLQPLNALPIFKKAQLLFSMQQFPQALKEFETMKELAPNEASVHFLLGQLYQIQNDKFLAIREFTIALNLDPKGNYLIREAMEMMKEDG</sequence>
<dbReference type="SMART" id="SM00028">
    <property type="entry name" value="TPR"/>
    <property type="match status" value="8"/>
</dbReference>
<dbReference type="OrthoDB" id="329563at2759"/>
<dbReference type="GO" id="GO:0031145">
    <property type="term" value="P:anaphase-promoting complex-dependent catabolic process"/>
    <property type="evidence" value="ECO:0007669"/>
    <property type="project" value="TreeGrafter"/>
</dbReference>
<protein>
    <submittedName>
        <fullName evidence="4">TPR-like protein</fullName>
    </submittedName>
</protein>
<name>A0A4P9ZF76_9ASCO</name>
<comment type="similarity">
    <text evidence="2">Belongs to the APC3/CDC27 family.</text>
</comment>
<evidence type="ECO:0000313" key="4">
    <source>
        <dbReference type="EMBL" id="RKP31615.1"/>
    </source>
</evidence>
<dbReference type="Pfam" id="PF12895">
    <property type="entry name" value="ANAPC3"/>
    <property type="match status" value="1"/>
</dbReference>
<dbReference type="GO" id="GO:0007091">
    <property type="term" value="P:metaphase/anaphase transition of mitotic cell cycle"/>
    <property type="evidence" value="ECO:0007669"/>
    <property type="project" value="TreeGrafter"/>
</dbReference>
<dbReference type="Pfam" id="PF13432">
    <property type="entry name" value="TPR_16"/>
    <property type="match status" value="1"/>
</dbReference>
<dbReference type="SUPFAM" id="SSF48452">
    <property type="entry name" value="TPR-like"/>
    <property type="match status" value="2"/>
</dbReference>
<dbReference type="GO" id="GO:0016567">
    <property type="term" value="P:protein ubiquitination"/>
    <property type="evidence" value="ECO:0007669"/>
    <property type="project" value="TreeGrafter"/>
</dbReference>